<dbReference type="InterPro" id="IPR011009">
    <property type="entry name" value="Kinase-like_dom_sf"/>
</dbReference>
<proteinExistence type="predicted"/>
<evidence type="ECO:0000259" key="8">
    <source>
        <dbReference type="PROSITE" id="PS50011"/>
    </source>
</evidence>
<keyword evidence="7" id="KW-0812">Transmembrane</keyword>
<dbReference type="InterPro" id="IPR017441">
    <property type="entry name" value="Protein_kinase_ATP_BS"/>
</dbReference>
<dbReference type="PROSITE" id="PS00107">
    <property type="entry name" value="PROTEIN_KINASE_ATP"/>
    <property type="match status" value="1"/>
</dbReference>
<comment type="caution">
    <text evidence="9">The sequence shown here is derived from an EMBL/GenBank/DDBJ whole genome shotgun (WGS) entry which is preliminary data.</text>
</comment>
<dbReference type="SMART" id="SM00220">
    <property type="entry name" value="S_TKc"/>
    <property type="match status" value="1"/>
</dbReference>
<feature type="region of interest" description="Disordered" evidence="6">
    <location>
        <begin position="635"/>
        <end position="665"/>
    </location>
</feature>
<feature type="region of interest" description="Disordered" evidence="6">
    <location>
        <begin position="266"/>
        <end position="296"/>
    </location>
</feature>
<dbReference type="Proteomes" id="UP001189429">
    <property type="component" value="Unassembled WGS sequence"/>
</dbReference>
<feature type="binding site" evidence="5">
    <location>
        <position position="358"/>
    </location>
    <ligand>
        <name>ATP</name>
        <dbReference type="ChEBI" id="CHEBI:30616"/>
    </ligand>
</feature>
<evidence type="ECO:0000313" key="9">
    <source>
        <dbReference type="EMBL" id="CAK0910137.1"/>
    </source>
</evidence>
<dbReference type="Gene3D" id="1.10.510.10">
    <property type="entry name" value="Transferase(Phosphotransferase) domain 1"/>
    <property type="match status" value="1"/>
</dbReference>
<evidence type="ECO:0000256" key="3">
    <source>
        <dbReference type="ARBA" id="ARBA00022777"/>
    </source>
</evidence>
<feature type="domain" description="Protein kinase" evidence="8">
    <location>
        <begin position="331"/>
        <end position="610"/>
    </location>
</feature>
<feature type="transmembrane region" description="Helical" evidence="7">
    <location>
        <begin position="53"/>
        <end position="72"/>
    </location>
</feature>
<dbReference type="Pfam" id="PF00069">
    <property type="entry name" value="Pkinase"/>
    <property type="match status" value="1"/>
</dbReference>
<organism evidence="9 10">
    <name type="scientific">Prorocentrum cordatum</name>
    <dbReference type="NCBI Taxonomy" id="2364126"/>
    <lineage>
        <taxon>Eukaryota</taxon>
        <taxon>Sar</taxon>
        <taxon>Alveolata</taxon>
        <taxon>Dinophyceae</taxon>
        <taxon>Prorocentrales</taxon>
        <taxon>Prorocentraceae</taxon>
        <taxon>Prorocentrum</taxon>
    </lineage>
</organism>
<dbReference type="SUPFAM" id="SSF56112">
    <property type="entry name" value="Protein kinase-like (PK-like)"/>
    <property type="match status" value="1"/>
</dbReference>
<keyword evidence="7" id="KW-1133">Transmembrane helix</keyword>
<dbReference type="PANTHER" id="PTHR44329">
    <property type="entry name" value="SERINE/THREONINE-PROTEIN KINASE TNNI3K-RELATED"/>
    <property type="match status" value="1"/>
</dbReference>
<feature type="transmembrane region" description="Helical" evidence="7">
    <location>
        <begin position="215"/>
        <end position="232"/>
    </location>
</feature>
<evidence type="ECO:0000313" key="10">
    <source>
        <dbReference type="Proteomes" id="UP001189429"/>
    </source>
</evidence>
<feature type="compositionally biased region" description="Polar residues" evidence="6">
    <location>
        <begin position="646"/>
        <end position="661"/>
    </location>
</feature>
<dbReference type="InterPro" id="IPR000719">
    <property type="entry name" value="Prot_kinase_dom"/>
</dbReference>
<sequence length="780" mass="85607">MWPSRKLRATVEPQGRHDVPVTINTITLAFSDPGIERGFVNNRMPRTVVNFRMLIVLGLLLCITSLIVSEFWEVGRYPTEEDYRTRTLMTNVVAGIVVWGIILMAVSFVPGLFRGANFVALEVFMATSAVLPLVAHTFALPWYAARALGVEPAVLGESFGSLTDTRHVLAIDLVVTATHLALPVRPYALAIVQVASFLCYVVPTWAVGGPEMEDAPFTMIFLLCLIGAAGWGKRSMEFQERAQFLTLIRERSLRFQSEFALSQHQLGKNQQQGVSAPSEPSEAGKESLPSTTESGRVFCRSRPDISKDLIDEMAAIGAREQWLIRQEEISVIQGRQLGEGAFGRVVLARYQGIHVAVKVPKIRTKRITDNSHLVEVCDELRVLRRIRHPNIVLFYGAALDRQNHDMALVLELVDGMSVRSFVRGGQRGDGGGAGPGLPSALEKSQVLVDVACALQYLHSRTPAIAHGDLKDRNVFVEVPRARASVRAKLLDFGLSRVLTRHAKPMGGTLCWAAPELLRTRGTATGTAPDVFSFGRLAYFVVTGRLPFQSPLVGNFEAAVAQLVAPLEWPPGSWLSDKWRPLVEQCAREEASARPAMQQVYRLAADYHGEMLESVASELPLDIPRLIAGNQASGDAQAVDSAGKPLSSDQTHLATATSISQTERADTLTMPMPRYARTPDHTAVLLLIETVVNLNLQIPAQSCCEFHGTVRSLEKLLHGLLHKPCRRWEALEKETGPIVGQCSQCGVMVRKNVQDSSSRNSLPAIFECPFCEHQSTPGDLG</sequence>
<feature type="transmembrane region" description="Helical" evidence="7">
    <location>
        <begin position="120"/>
        <end position="145"/>
    </location>
</feature>
<keyword evidence="10" id="KW-1185">Reference proteome</keyword>
<protein>
    <recommendedName>
        <fullName evidence="8">Protein kinase domain-containing protein</fullName>
    </recommendedName>
</protein>
<evidence type="ECO:0000256" key="5">
    <source>
        <dbReference type="PROSITE-ProRule" id="PRU10141"/>
    </source>
</evidence>
<feature type="transmembrane region" description="Helical" evidence="7">
    <location>
        <begin position="92"/>
        <end position="113"/>
    </location>
</feature>
<feature type="compositionally biased region" description="Polar residues" evidence="6">
    <location>
        <begin position="266"/>
        <end position="275"/>
    </location>
</feature>
<evidence type="ECO:0000256" key="4">
    <source>
        <dbReference type="ARBA" id="ARBA00022840"/>
    </source>
</evidence>
<evidence type="ECO:0000256" key="2">
    <source>
        <dbReference type="ARBA" id="ARBA00022741"/>
    </source>
</evidence>
<name>A0ABN9YBM0_9DINO</name>
<evidence type="ECO:0000256" key="1">
    <source>
        <dbReference type="ARBA" id="ARBA00022679"/>
    </source>
</evidence>
<keyword evidence="4 5" id="KW-0067">ATP-binding</keyword>
<dbReference type="PROSITE" id="PS00108">
    <property type="entry name" value="PROTEIN_KINASE_ST"/>
    <property type="match status" value="1"/>
</dbReference>
<dbReference type="PANTHER" id="PTHR44329:SF288">
    <property type="entry name" value="MITOGEN-ACTIVATED PROTEIN KINASE KINASE KINASE 20"/>
    <property type="match status" value="1"/>
</dbReference>
<keyword evidence="7" id="KW-0472">Membrane</keyword>
<keyword evidence="1" id="KW-0808">Transferase</keyword>
<evidence type="ECO:0000256" key="6">
    <source>
        <dbReference type="SAM" id="MobiDB-lite"/>
    </source>
</evidence>
<gene>
    <name evidence="9" type="ORF">PCOR1329_LOCUS84382</name>
</gene>
<dbReference type="PROSITE" id="PS50011">
    <property type="entry name" value="PROTEIN_KINASE_DOM"/>
    <property type="match status" value="1"/>
</dbReference>
<dbReference type="EMBL" id="CAUYUJ010022330">
    <property type="protein sequence ID" value="CAK0910137.1"/>
    <property type="molecule type" value="Genomic_DNA"/>
</dbReference>
<keyword evidence="3" id="KW-0418">Kinase</keyword>
<dbReference type="InterPro" id="IPR008271">
    <property type="entry name" value="Ser/Thr_kinase_AS"/>
</dbReference>
<feature type="transmembrane region" description="Helical" evidence="7">
    <location>
        <begin position="189"/>
        <end position="209"/>
    </location>
</feature>
<evidence type="ECO:0000256" key="7">
    <source>
        <dbReference type="SAM" id="Phobius"/>
    </source>
</evidence>
<accession>A0ABN9YBM0</accession>
<reference evidence="9" key="1">
    <citation type="submission" date="2023-10" db="EMBL/GenBank/DDBJ databases">
        <authorList>
            <person name="Chen Y."/>
            <person name="Shah S."/>
            <person name="Dougan E. K."/>
            <person name="Thang M."/>
            <person name="Chan C."/>
        </authorList>
    </citation>
    <scope>NUCLEOTIDE SEQUENCE [LARGE SCALE GENOMIC DNA]</scope>
</reference>
<dbReference type="InterPro" id="IPR051681">
    <property type="entry name" value="Ser/Thr_Kinases-Pseudokinases"/>
</dbReference>
<keyword evidence="2 5" id="KW-0547">Nucleotide-binding</keyword>